<sequence>MERSVMSSSFLCIFLILAMSFLGSESRMVRNEDPSSTHFASAGSLFLISSSPTLKHNLMHRRVSANNKGSYTTTIGGFRYGNINAKTNEYRPLRVSPGGPDGHHHFKNINVSKRT</sequence>
<dbReference type="Proteomes" id="UP000634136">
    <property type="component" value="Unassembled WGS sequence"/>
</dbReference>
<feature type="signal peptide" evidence="2">
    <location>
        <begin position="1"/>
        <end position="26"/>
    </location>
</feature>
<dbReference type="OrthoDB" id="1406337at2759"/>
<comment type="caution">
    <text evidence="3">The sequence shown here is derived from an EMBL/GenBank/DDBJ whole genome shotgun (WGS) entry which is preliminary data.</text>
</comment>
<proteinExistence type="predicted"/>
<evidence type="ECO:0000256" key="1">
    <source>
        <dbReference type="SAM" id="MobiDB-lite"/>
    </source>
</evidence>
<name>A0A834SGZ3_9FABA</name>
<keyword evidence="4" id="KW-1185">Reference proteome</keyword>
<gene>
    <name evidence="3" type="ORF">G2W53_042463</name>
</gene>
<protein>
    <submittedName>
        <fullName evidence="3">Uncharacterized protein</fullName>
    </submittedName>
</protein>
<feature type="chain" id="PRO_5032452251" evidence="2">
    <location>
        <begin position="27"/>
        <end position="115"/>
    </location>
</feature>
<accession>A0A834SGZ3</accession>
<dbReference type="EMBL" id="JAAIUW010000013">
    <property type="protein sequence ID" value="KAF7803352.1"/>
    <property type="molecule type" value="Genomic_DNA"/>
</dbReference>
<keyword evidence="2" id="KW-0732">Signal</keyword>
<dbReference type="AlphaFoldDB" id="A0A834SGZ3"/>
<organism evidence="3 4">
    <name type="scientific">Senna tora</name>
    <dbReference type="NCBI Taxonomy" id="362788"/>
    <lineage>
        <taxon>Eukaryota</taxon>
        <taxon>Viridiplantae</taxon>
        <taxon>Streptophyta</taxon>
        <taxon>Embryophyta</taxon>
        <taxon>Tracheophyta</taxon>
        <taxon>Spermatophyta</taxon>
        <taxon>Magnoliopsida</taxon>
        <taxon>eudicotyledons</taxon>
        <taxon>Gunneridae</taxon>
        <taxon>Pentapetalae</taxon>
        <taxon>rosids</taxon>
        <taxon>fabids</taxon>
        <taxon>Fabales</taxon>
        <taxon>Fabaceae</taxon>
        <taxon>Caesalpinioideae</taxon>
        <taxon>Cassia clade</taxon>
        <taxon>Senna</taxon>
    </lineage>
</organism>
<evidence type="ECO:0000313" key="3">
    <source>
        <dbReference type="EMBL" id="KAF7803352.1"/>
    </source>
</evidence>
<feature type="region of interest" description="Disordered" evidence="1">
    <location>
        <begin position="96"/>
        <end position="115"/>
    </location>
</feature>
<evidence type="ECO:0000313" key="4">
    <source>
        <dbReference type="Proteomes" id="UP000634136"/>
    </source>
</evidence>
<reference evidence="3" key="1">
    <citation type="submission" date="2020-09" db="EMBL/GenBank/DDBJ databases">
        <title>Genome-Enabled Discovery of Anthraquinone Biosynthesis in Senna tora.</title>
        <authorList>
            <person name="Kang S.-H."/>
            <person name="Pandey R.P."/>
            <person name="Lee C.-M."/>
            <person name="Sim J.-S."/>
            <person name="Jeong J.-T."/>
            <person name="Choi B.-S."/>
            <person name="Jung M."/>
            <person name="Ginzburg D."/>
            <person name="Zhao K."/>
            <person name="Won S.Y."/>
            <person name="Oh T.-J."/>
            <person name="Yu Y."/>
            <person name="Kim N.-H."/>
            <person name="Lee O.R."/>
            <person name="Lee T.-H."/>
            <person name="Bashyal P."/>
            <person name="Kim T.-S."/>
            <person name="Lee W.-H."/>
            <person name="Kawkins C."/>
            <person name="Kim C.-K."/>
            <person name="Kim J.S."/>
            <person name="Ahn B.O."/>
            <person name="Rhee S.Y."/>
            <person name="Sohng J.K."/>
        </authorList>
    </citation>
    <scope>NUCLEOTIDE SEQUENCE</scope>
    <source>
        <tissue evidence="3">Leaf</tissue>
    </source>
</reference>
<evidence type="ECO:0000256" key="2">
    <source>
        <dbReference type="SAM" id="SignalP"/>
    </source>
</evidence>